<organism evidence="1 2">
    <name type="scientific">Catenulispora acidiphila (strain DSM 44928 / JCM 14897 / NBRC 102108 / NRRL B-24433 / ID139908)</name>
    <dbReference type="NCBI Taxonomy" id="479433"/>
    <lineage>
        <taxon>Bacteria</taxon>
        <taxon>Bacillati</taxon>
        <taxon>Actinomycetota</taxon>
        <taxon>Actinomycetes</taxon>
        <taxon>Catenulisporales</taxon>
        <taxon>Catenulisporaceae</taxon>
        <taxon>Catenulispora</taxon>
    </lineage>
</organism>
<dbReference type="InParanoid" id="C7PY24"/>
<dbReference type="STRING" id="479433.Caci_4623"/>
<proteinExistence type="predicted"/>
<dbReference type="KEGG" id="cai:Caci_4623"/>
<dbReference type="AlphaFoldDB" id="C7PY24"/>
<protein>
    <submittedName>
        <fullName evidence="1">Uncharacterized protein</fullName>
    </submittedName>
</protein>
<accession>C7PY24</accession>
<dbReference type="RefSeq" id="WP_015793213.1">
    <property type="nucleotide sequence ID" value="NC_013131.1"/>
</dbReference>
<dbReference type="EMBL" id="CP001700">
    <property type="protein sequence ID" value="ACU73484.1"/>
    <property type="molecule type" value="Genomic_DNA"/>
</dbReference>
<dbReference type="OrthoDB" id="4325879at2"/>
<gene>
    <name evidence="1" type="ordered locus">Caci_4623</name>
</gene>
<dbReference type="Proteomes" id="UP000000851">
    <property type="component" value="Chromosome"/>
</dbReference>
<sequence>MNATVKGRRVAIPLPKDGIALPVGQSGDLKTWADSIAHAQLAGQAGQAEIDGFSDMLLQATADSAQRGATLAILWVPYALGGEAGRIEVRDYATSPMMPELPELSDVVDWLTSPAAGATDKPEVVYGELPLGPAVRLKFQVLSDPDGEADLSILKNAVYVVRPREYDCLVMLNVTWYAGVYTDELDELADALAQRIQIQ</sequence>
<evidence type="ECO:0000313" key="1">
    <source>
        <dbReference type="EMBL" id="ACU73484.1"/>
    </source>
</evidence>
<evidence type="ECO:0000313" key="2">
    <source>
        <dbReference type="Proteomes" id="UP000000851"/>
    </source>
</evidence>
<keyword evidence="2" id="KW-1185">Reference proteome</keyword>
<dbReference type="HOGENOM" id="CLU_1370036_0_0_11"/>
<reference evidence="1 2" key="1">
    <citation type="journal article" date="2009" name="Stand. Genomic Sci.">
        <title>Complete genome sequence of Catenulispora acidiphila type strain (ID 139908).</title>
        <authorList>
            <person name="Copeland A."/>
            <person name="Lapidus A."/>
            <person name="Glavina Del Rio T."/>
            <person name="Nolan M."/>
            <person name="Lucas S."/>
            <person name="Chen F."/>
            <person name="Tice H."/>
            <person name="Cheng J.F."/>
            <person name="Bruce D."/>
            <person name="Goodwin L."/>
            <person name="Pitluck S."/>
            <person name="Mikhailova N."/>
            <person name="Pati A."/>
            <person name="Ivanova N."/>
            <person name="Mavromatis K."/>
            <person name="Chen A."/>
            <person name="Palaniappan K."/>
            <person name="Chain P."/>
            <person name="Land M."/>
            <person name="Hauser L."/>
            <person name="Chang Y.J."/>
            <person name="Jeffries C.D."/>
            <person name="Chertkov O."/>
            <person name="Brettin T."/>
            <person name="Detter J.C."/>
            <person name="Han C."/>
            <person name="Ali Z."/>
            <person name="Tindall B.J."/>
            <person name="Goker M."/>
            <person name="Bristow J."/>
            <person name="Eisen J.A."/>
            <person name="Markowitz V."/>
            <person name="Hugenholtz P."/>
            <person name="Kyrpides N.C."/>
            <person name="Klenk H.P."/>
        </authorList>
    </citation>
    <scope>NUCLEOTIDE SEQUENCE [LARGE SCALE GENOMIC DNA]</scope>
    <source>
        <strain evidence="2">DSM 44928 / JCM 14897 / NBRC 102108 / NRRL B-24433 / ID139908</strain>
    </source>
</reference>
<name>C7PY24_CATAD</name>